<reference evidence="2 3" key="1">
    <citation type="submission" date="2019-09" db="EMBL/GenBank/DDBJ databases">
        <authorList>
            <person name="Leyn A S."/>
        </authorList>
    </citation>
    <scope>NUCLEOTIDE SEQUENCE [LARGE SCALE GENOMIC DNA]</scope>
    <source>
        <strain evidence="2">AA231_1</strain>
    </source>
</reference>
<dbReference type="EMBL" id="CABVGP010000001">
    <property type="protein sequence ID" value="VVJ18612.1"/>
    <property type="molecule type" value="Genomic_DNA"/>
</dbReference>
<keyword evidence="3" id="KW-1185">Reference proteome</keyword>
<gene>
    <name evidence="2" type="ORF">AA23TX_03633</name>
</gene>
<evidence type="ECO:0000313" key="2">
    <source>
        <dbReference type="EMBL" id="VVJ18612.1"/>
    </source>
</evidence>
<evidence type="ECO:0000256" key="1">
    <source>
        <dbReference type="SAM" id="MobiDB-lite"/>
    </source>
</evidence>
<evidence type="ECO:0000313" key="3">
    <source>
        <dbReference type="Proteomes" id="UP000399805"/>
    </source>
</evidence>
<dbReference type="Proteomes" id="UP000399805">
    <property type="component" value="Unassembled WGS sequence"/>
</dbReference>
<dbReference type="RefSeq" id="WP_155543582.1">
    <property type="nucleotide sequence ID" value="NZ_CABVGP010000001.1"/>
</dbReference>
<organism evidence="2 3">
    <name type="scientific">Amycolatopsis camponoti</name>
    <dbReference type="NCBI Taxonomy" id="2606593"/>
    <lineage>
        <taxon>Bacteria</taxon>
        <taxon>Bacillati</taxon>
        <taxon>Actinomycetota</taxon>
        <taxon>Actinomycetes</taxon>
        <taxon>Pseudonocardiales</taxon>
        <taxon>Pseudonocardiaceae</taxon>
        <taxon>Amycolatopsis</taxon>
    </lineage>
</organism>
<proteinExistence type="predicted"/>
<accession>A0A6I8LNP0</accession>
<name>A0A6I8LNP0_9PSEU</name>
<sequence>MAYQRYACPEAGCAVWARVISTSNLLPAQRKLEVATQVVKSIADWRAQSDETHVFTMEGTDAPVATDSAAVQAEQRTWYVGERHLVAEDTGDRTTWSPAPTARSCAATSRGC</sequence>
<dbReference type="AlphaFoldDB" id="A0A6I8LNP0"/>
<protein>
    <submittedName>
        <fullName evidence="2">Uncharacterized protein</fullName>
    </submittedName>
</protein>
<feature type="region of interest" description="Disordered" evidence="1">
    <location>
        <begin position="90"/>
        <end position="112"/>
    </location>
</feature>